<name>A0A7S1PLB7_ALECA</name>
<evidence type="ECO:0008006" key="2">
    <source>
        <dbReference type="Google" id="ProtNLM"/>
    </source>
</evidence>
<sequence>MSAFSTGCPHVFGGRTWTCLGSTDYCPPARCGLPLGQDFFKYNSSNPECYSYMQGGFYFMSRLMARDVARRDGWWDRQSIKCEPEDAIAGRAIDTWGRQGPHRRCVSVVNLRGQEVIWHPDLPGYWEPSDDPLNKPA</sequence>
<accession>A0A7S1PLB7</accession>
<organism evidence="1">
    <name type="scientific">Alexandrium catenella</name>
    <name type="common">Red tide dinoflagellate</name>
    <name type="synonym">Gonyaulax catenella</name>
    <dbReference type="NCBI Taxonomy" id="2925"/>
    <lineage>
        <taxon>Eukaryota</taxon>
        <taxon>Sar</taxon>
        <taxon>Alveolata</taxon>
        <taxon>Dinophyceae</taxon>
        <taxon>Gonyaulacales</taxon>
        <taxon>Pyrocystaceae</taxon>
        <taxon>Alexandrium</taxon>
    </lineage>
</organism>
<protein>
    <recommendedName>
        <fullName evidence="2">Hexosyltransferase</fullName>
    </recommendedName>
</protein>
<evidence type="ECO:0000313" key="1">
    <source>
        <dbReference type="EMBL" id="CAD9087120.1"/>
    </source>
</evidence>
<proteinExistence type="predicted"/>
<dbReference type="AlphaFoldDB" id="A0A7S1PLB7"/>
<gene>
    <name evidence="1" type="ORF">ACAT0790_LOCUS694</name>
</gene>
<reference evidence="1" key="1">
    <citation type="submission" date="2021-01" db="EMBL/GenBank/DDBJ databases">
        <authorList>
            <person name="Corre E."/>
            <person name="Pelletier E."/>
            <person name="Niang G."/>
            <person name="Scheremetjew M."/>
            <person name="Finn R."/>
            <person name="Kale V."/>
            <person name="Holt S."/>
            <person name="Cochrane G."/>
            <person name="Meng A."/>
            <person name="Brown T."/>
            <person name="Cohen L."/>
        </authorList>
    </citation>
    <scope>NUCLEOTIDE SEQUENCE</scope>
    <source>
        <strain evidence="1">OF101</strain>
    </source>
</reference>
<dbReference type="EMBL" id="HBGE01001124">
    <property type="protein sequence ID" value="CAD9087120.1"/>
    <property type="molecule type" value="Transcribed_RNA"/>
</dbReference>